<evidence type="ECO:0000313" key="3">
    <source>
        <dbReference type="Proteomes" id="UP000037685"/>
    </source>
</evidence>
<dbReference type="PANTHER" id="PTHR34504:SF2">
    <property type="entry name" value="UPF0150 PROTEIN SSL0259"/>
    <property type="match status" value="1"/>
</dbReference>
<name>A0A0N0BLJ4_THEAQ</name>
<dbReference type="InterPro" id="IPR051404">
    <property type="entry name" value="TA_system_antitoxin"/>
</dbReference>
<dbReference type="PATRIC" id="fig|271.14.peg.908"/>
<dbReference type="Proteomes" id="UP000037685">
    <property type="component" value="Unassembled WGS sequence"/>
</dbReference>
<dbReference type="Gene3D" id="3.30.160.250">
    <property type="match status" value="1"/>
</dbReference>
<evidence type="ECO:0000313" key="2">
    <source>
        <dbReference type="EMBL" id="KOX89654.1"/>
    </source>
</evidence>
<dbReference type="Pfam" id="PF15919">
    <property type="entry name" value="HicB_lk_antitox"/>
    <property type="match status" value="1"/>
</dbReference>
<dbReference type="RefSeq" id="WP_003047043.1">
    <property type="nucleotide sequence ID" value="NZ_LHCI01000106.1"/>
</dbReference>
<dbReference type="InterPro" id="IPR035069">
    <property type="entry name" value="TTHA1013/TTHA0281-like"/>
</dbReference>
<gene>
    <name evidence="2" type="ORF">BVI061214_00832</name>
</gene>
<dbReference type="InterPro" id="IPR031807">
    <property type="entry name" value="HicB-like"/>
</dbReference>
<proteinExistence type="predicted"/>
<dbReference type="PANTHER" id="PTHR34504">
    <property type="entry name" value="ANTITOXIN HICB"/>
    <property type="match status" value="1"/>
</dbReference>
<reference evidence="2 3" key="1">
    <citation type="submission" date="2015-07" db="EMBL/GenBank/DDBJ databases">
        <authorList>
            <person name="Noorani M."/>
        </authorList>
    </citation>
    <scope>NUCLEOTIDE SEQUENCE [LARGE SCALE GENOMIC DNA]</scope>
    <source>
        <strain evidence="3">ATCC 25104 / DSM 625 / JCM 10724 / NBRC 103206 / NCIMB 11243 / YT-1</strain>
    </source>
</reference>
<feature type="domain" description="HicB-like antitoxin of toxin-antitoxin system" evidence="1">
    <location>
        <begin position="5"/>
        <end position="58"/>
    </location>
</feature>
<dbReference type="SUPFAM" id="SSF143100">
    <property type="entry name" value="TTHA1013/TTHA0281-like"/>
    <property type="match status" value="1"/>
</dbReference>
<accession>A0A0N0BLJ4</accession>
<protein>
    <recommendedName>
        <fullName evidence="1">HicB-like antitoxin of toxin-antitoxin system domain-containing protein</fullName>
    </recommendedName>
</protein>
<dbReference type="AlphaFoldDB" id="A0A0N0BLJ4"/>
<organism evidence="2 3">
    <name type="scientific">Thermus aquaticus</name>
    <dbReference type="NCBI Taxonomy" id="271"/>
    <lineage>
        <taxon>Bacteria</taxon>
        <taxon>Thermotogati</taxon>
        <taxon>Deinococcota</taxon>
        <taxon>Deinococci</taxon>
        <taxon>Thermales</taxon>
        <taxon>Thermaceae</taxon>
        <taxon>Thermus</taxon>
    </lineage>
</organism>
<sequence length="65" mass="7147">MRLKVVLEKSEEGGYTVYVPALPGCISEGDTLEEALANIREAIALYLEPLEEELPEDAQLAEVEV</sequence>
<comment type="caution">
    <text evidence="2">The sequence shown here is derived from an EMBL/GenBank/DDBJ whole genome shotgun (WGS) entry which is preliminary data.</text>
</comment>
<dbReference type="EMBL" id="LHCI01000106">
    <property type="protein sequence ID" value="KOX89654.1"/>
    <property type="molecule type" value="Genomic_DNA"/>
</dbReference>
<evidence type="ECO:0000259" key="1">
    <source>
        <dbReference type="Pfam" id="PF15919"/>
    </source>
</evidence>